<dbReference type="InterPro" id="IPR032696">
    <property type="entry name" value="SQ_cyclase_C"/>
</dbReference>
<keyword evidence="3" id="KW-0677">Repeat</keyword>
<evidence type="ECO:0000256" key="3">
    <source>
        <dbReference type="ARBA" id="ARBA00022737"/>
    </source>
</evidence>
<dbReference type="EC" id="5.4.99.17" evidence="7"/>
<dbReference type="NCBIfam" id="TIGR01507">
    <property type="entry name" value="hopene_cyclase"/>
    <property type="match status" value="1"/>
</dbReference>
<organism evidence="7 8">
    <name type="scientific">Lichenibacterium ramalinae</name>
    <dbReference type="NCBI Taxonomy" id="2316527"/>
    <lineage>
        <taxon>Bacteria</taxon>
        <taxon>Pseudomonadati</taxon>
        <taxon>Pseudomonadota</taxon>
        <taxon>Alphaproteobacteria</taxon>
        <taxon>Hyphomicrobiales</taxon>
        <taxon>Lichenihabitantaceae</taxon>
        <taxon>Lichenibacterium</taxon>
    </lineage>
</organism>
<dbReference type="EMBL" id="QYBC01000002">
    <property type="protein sequence ID" value="RYB07257.1"/>
    <property type="molecule type" value="Genomic_DNA"/>
</dbReference>
<evidence type="ECO:0000256" key="4">
    <source>
        <dbReference type="ARBA" id="ARBA00023235"/>
    </source>
</evidence>
<dbReference type="UniPathway" id="UPA00337"/>
<dbReference type="CDD" id="cd02892">
    <property type="entry name" value="SQCY_1"/>
    <property type="match status" value="1"/>
</dbReference>
<dbReference type="InterPro" id="IPR032697">
    <property type="entry name" value="SQ_cyclase_N"/>
</dbReference>
<dbReference type="PANTHER" id="PTHR11764">
    <property type="entry name" value="TERPENE CYCLASE/MUTASE FAMILY MEMBER"/>
    <property type="match status" value="1"/>
</dbReference>
<comment type="similarity">
    <text evidence="2">Belongs to the terpene cyclase/mutase family.</text>
</comment>
<comment type="pathway">
    <text evidence="1">Secondary metabolite biosynthesis; hopanoid biosynthesis.</text>
</comment>
<dbReference type="Pfam" id="PF13243">
    <property type="entry name" value="SQHop_cyclase_C"/>
    <property type="match status" value="1"/>
</dbReference>
<dbReference type="GO" id="GO:0051007">
    <property type="term" value="F:squalene-hopene cyclase activity"/>
    <property type="evidence" value="ECO:0007669"/>
    <property type="project" value="UniProtKB-EC"/>
</dbReference>
<dbReference type="PROSITE" id="PS01074">
    <property type="entry name" value="TERPENE_SYNTHASES"/>
    <property type="match status" value="1"/>
</dbReference>
<dbReference type="GO" id="GO:0016104">
    <property type="term" value="P:triterpenoid biosynthetic process"/>
    <property type="evidence" value="ECO:0007669"/>
    <property type="project" value="InterPro"/>
</dbReference>
<proteinExistence type="inferred from homology"/>
<protein>
    <submittedName>
        <fullName evidence="7">Squalene--hopene cyclase</fullName>
        <ecNumber evidence="7">5.4.99.17</ecNumber>
    </submittedName>
</protein>
<evidence type="ECO:0000259" key="5">
    <source>
        <dbReference type="Pfam" id="PF13243"/>
    </source>
</evidence>
<name>A0A4Q2RGB2_9HYPH</name>
<reference evidence="7 8" key="2">
    <citation type="submission" date="2019-02" db="EMBL/GenBank/DDBJ databases">
        <title>'Lichenibacterium ramalinii' gen. nov. sp. nov., 'Lichenibacterium minor' gen. nov. sp. nov.</title>
        <authorList>
            <person name="Pankratov T."/>
        </authorList>
    </citation>
    <scope>NUCLEOTIDE SEQUENCE [LARGE SCALE GENOMIC DNA]</scope>
    <source>
        <strain evidence="7 8">RmlP001</strain>
    </source>
</reference>
<dbReference type="GO" id="GO:0005811">
    <property type="term" value="C:lipid droplet"/>
    <property type="evidence" value="ECO:0007669"/>
    <property type="project" value="InterPro"/>
</dbReference>
<comment type="caution">
    <text evidence="7">The sequence shown here is derived from an EMBL/GenBank/DDBJ whole genome shotgun (WGS) entry which is preliminary data.</text>
</comment>
<keyword evidence="8" id="KW-1185">Reference proteome</keyword>
<dbReference type="NCBIfam" id="TIGR01787">
    <property type="entry name" value="squalene_cyclas"/>
    <property type="match status" value="1"/>
</dbReference>
<dbReference type="InterPro" id="IPR002365">
    <property type="entry name" value="Terpene_synthase_CS"/>
</dbReference>
<dbReference type="InterPro" id="IPR018333">
    <property type="entry name" value="Squalene_cyclase"/>
</dbReference>
<dbReference type="InterPro" id="IPR006400">
    <property type="entry name" value="Hopene-cyclase"/>
</dbReference>
<evidence type="ECO:0000259" key="6">
    <source>
        <dbReference type="Pfam" id="PF13249"/>
    </source>
</evidence>
<evidence type="ECO:0000256" key="2">
    <source>
        <dbReference type="ARBA" id="ARBA00009755"/>
    </source>
</evidence>
<gene>
    <name evidence="7" type="primary">shc</name>
    <name evidence="7" type="ORF">D3272_04135</name>
</gene>
<dbReference type="Gene3D" id="1.50.10.20">
    <property type="match status" value="2"/>
</dbReference>
<accession>A0A4Q2RGB2</accession>
<dbReference type="Proteomes" id="UP000289411">
    <property type="component" value="Unassembled WGS sequence"/>
</dbReference>
<dbReference type="PANTHER" id="PTHR11764:SF20">
    <property type="entry name" value="LANOSTEROL SYNTHASE"/>
    <property type="match status" value="1"/>
</dbReference>
<feature type="domain" description="Squalene cyclase C-terminal" evidence="5">
    <location>
        <begin position="324"/>
        <end position="644"/>
    </location>
</feature>
<evidence type="ECO:0000313" key="7">
    <source>
        <dbReference type="EMBL" id="RYB07257.1"/>
    </source>
</evidence>
<reference evidence="7 8" key="1">
    <citation type="submission" date="2018-09" db="EMBL/GenBank/DDBJ databases">
        <authorList>
            <person name="Grouzdev D.S."/>
            <person name="Krutkina M.S."/>
        </authorList>
    </citation>
    <scope>NUCLEOTIDE SEQUENCE [LARGE SCALE GENOMIC DNA]</scope>
    <source>
        <strain evidence="7 8">RmlP001</strain>
    </source>
</reference>
<dbReference type="SUPFAM" id="SSF48239">
    <property type="entry name" value="Terpenoid cyclases/Protein prenyltransferases"/>
    <property type="match status" value="2"/>
</dbReference>
<sequence length="658" mass="73087">MSLAAQAAAPVGRTSLFDVTGLDAAITRAMSALLEEQRADGHYAFDLEADAAIPAEYIMVKHFLGEVEPEMERRTANYLRRIQESHGGWPMLAKGQLNMSASVKAYFALKIAGDPVDAPHMVKARNAILAHGGAVNMNIFTRMMLAFFGIVPWSAVPVMPVELMHAPGWFPINIWRFSYWARDTVVPLLVLMAKKPRAANPRRVGIDELFIVPPHAVKRWPKTVNQVGFWGAFFVGLDKVLRVTEPLFPKKSRDSAIQKAVEFLRERLNGEDGVGAIYPSIAYTVMMFHVLGVPEDHPDMIIAKKALEKLVAHNGDEAFCQPCLSPVWDTVLTAHALLEAAPDDTASAERALDWLLPLQVLDVKGDWAYRRPDLRPGGWAFQYKNDHYVDLDDTAVVVMAMDRARNKTGTRRFDHAIDRAVEWVVGMQSTNGGWGAFDVDNTSYYLNHIPFADHGALLDPPTADVTARCLSMLGQLGETAKTSEAVRRGVDYLLREQHPEGSWFGRWGINYIYGTWSVLCAFNAVGIDAGHPAVRRAVDWLIAIQNPDGGWGEADAGYALDYVAYKPSETTASQTAWAVIGLMAAGEVDHPVVKRGIAYLEQNQGEDGFWQEPHYTGTGFPRVFYLRYLGYAKFFPLWALARYRSLKQGNTAAVLHGM</sequence>
<keyword evidence="4 7" id="KW-0413">Isomerase</keyword>
<dbReference type="InterPro" id="IPR008930">
    <property type="entry name" value="Terpenoid_cyclase/PrenylTrfase"/>
</dbReference>
<evidence type="ECO:0000256" key="1">
    <source>
        <dbReference type="ARBA" id="ARBA00004999"/>
    </source>
</evidence>
<dbReference type="AlphaFoldDB" id="A0A4Q2RGB2"/>
<dbReference type="OrthoDB" id="9758578at2"/>
<feature type="domain" description="Squalene cyclase N-terminal" evidence="6">
    <location>
        <begin position="26"/>
        <end position="314"/>
    </location>
</feature>
<dbReference type="SFLD" id="SFLDG01016">
    <property type="entry name" value="Prenyltransferase_Like_2"/>
    <property type="match status" value="1"/>
</dbReference>
<evidence type="ECO:0000313" key="8">
    <source>
        <dbReference type="Proteomes" id="UP000289411"/>
    </source>
</evidence>
<dbReference type="RefSeq" id="WP_129217857.1">
    <property type="nucleotide sequence ID" value="NZ_QYBC01000002.1"/>
</dbReference>
<dbReference type="Pfam" id="PF13249">
    <property type="entry name" value="SQHop_cyclase_N"/>
    <property type="match status" value="1"/>
</dbReference>